<evidence type="ECO:0000313" key="1">
    <source>
        <dbReference type="EMBL" id="SJK99788.1"/>
    </source>
</evidence>
<dbReference type="AlphaFoldDB" id="A0A284QTJ2"/>
<evidence type="ECO:0000313" key="2">
    <source>
        <dbReference type="Proteomes" id="UP000219338"/>
    </source>
</evidence>
<evidence type="ECO:0008006" key="3">
    <source>
        <dbReference type="Google" id="ProtNLM"/>
    </source>
</evidence>
<dbReference type="PANTHER" id="PTHR42791">
    <property type="entry name" value="GNAT FAMILY ACETYLTRANSFERASE"/>
    <property type="match status" value="1"/>
</dbReference>
<dbReference type="OrthoDB" id="544277at2759"/>
<dbReference type="STRING" id="47428.A0A284QTJ2"/>
<accession>A0A284QTJ2</accession>
<dbReference type="OMA" id="LWMTPGK"/>
<dbReference type="Proteomes" id="UP000219338">
    <property type="component" value="Unassembled WGS sequence"/>
</dbReference>
<dbReference type="PANTHER" id="PTHR42791:SF1">
    <property type="entry name" value="N-ACETYLTRANSFERASE DOMAIN-CONTAINING PROTEIN"/>
    <property type="match status" value="1"/>
</dbReference>
<sequence>MSETDHVRYAMRVVAQIFVVNVEAMKARPHAVRTAATVRLATEGDYEEGATLLTRAFANDPAMNWWGGAKKETAVTNFNKLDTGMKKTMENLRRFQSCVVHATINAGGIITLALVPKSGEEGERIVAVALWMTPGKTFDLPFSTLIKSGAFSVLMGWGVRGLKRFFVDFTPHVEESLHKSFKSRNLDRLDSWHLLETVVDPDWEGKGFCSLLMKDGYSRASPKPIHLEATTPKSKDISSLRIDSEHIFGKGQVDEAGHAAKGAAATGYPEWVMTKYDTRKTYN</sequence>
<dbReference type="InterPro" id="IPR052523">
    <property type="entry name" value="Trichothecene_AcTrans"/>
</dbReference>
<proteinExistence type="predicted"/>
<reference evidence="2" key="1">
    <citation type="journal article" date="2017" name="Nat. Ecol. Evol.">
        <title>Genome expansion and lineage-specific genetic innovations in the forest pathogenic fungi Armillaria.</title>
        <authorList>
            <person name="Sipos G."/>
            <person name="Prasanna A.N."/>
            <person name="Walter M.C."/>
            <person name="O'Connor E."/>
            <person name="Balint B."/>
            <person name="Krizsan K."/>
            <person name="Kiss B."/>
            <person name="Hess J."/>
            <person name="Varga T."/>
            <person name="Slot J."/>
            <person name="Riley R."/>
            <person name="Boka B."/>
            <person name="Rigling D."/>
            <person name="Barry K."/>
            <person name="Lee J."/>
            <person name="Mihaltcheva S."/>
            <person name="LaButti K."/>
            <person name="Lipzen A."/>
            <person name="Waldron R."/>
            <person name="Moloney N.M."/>
            <person name="Sperisen C."/>
            <person name="Kredics L."/>
            <person name="Vagvoelgyi C."/>
            <person name="Patrignani A."/>
            <person name="Fitzpatrick D."/>
            <person name="Nagy I."/>
            <person name="Doyle S."/>
            <person name="Anderson J.B."/>
            <person name="Grigoriev I.V."/>
            <person name="Gueldener U."/>
            <person name="Muensterkoetter M."/>
            <person name="Nagy L.G."/>
        </authorList>
    </citation>
    <scope>NUCLEOTIDE SEQUENCE [LARGE SCALE GENOMIC DNA]</scope>
    <source>
        <strain evidence="2">C18/9</strain>
    </source>
</reference>
<organism evidence="1 2">
    <name type="scientific">Armillaria ostoyae</name>
    <name type="common">Armillaria root rot fungus</name>
    <dbReference type="NCBI Taxonomy" id="47428"/>
    <lineage>
        <taxon>Eukaryota</taxon>
        <taxon>Fungi</taxon>
        <taxon>Dikarya</taxon>
        <taxon>Basidiomycota</taxon>
        <taxon>Agaricomycotina</taxon>
        <taxon>Agaricomycetes</taxon>
        <taxon>Agaricomycetidae</taxon>
        <taxon>Agaricales</taxon>
        <taxon>Marasmiineae</taxon>
        <taxon>Physalacriaceae</taxon>
        <taxon>Armillaria</taxon>
    </lineage>
</organism>
<dbReference type="EMBL" id="FUEG01000002">
    <property type="protein sequence ID" value="SJK99788.1"/>
    <property type="molecule type" value="Genomic_DNA"/>
</dbReference>
<keyword evidence="2" id="KW-1185">Reference proteome</keyword>
<gene>
    <name evidence="1" type="ORF">ARMOST_03099</name>
</gene>
<name>A0A284QTJ2_ARMOS</name>
<dbReference type="Gene3D" id="3.40.630.30">
    <property type="match status" value="1"/>
</dbReference>
<protein>
    <recommendedName>
        <fullName evidence="3">N-acetyltransferase domain-containing protein</fullName>
    </recommendedName>
</protein>